<reference evidence="2" key="1">
    <citation type="journal article" date="2023" name="Science">
        <title>Genome structures resolve the early diversification of teleost fishes.</title>
        <authorList>
            <person name="Parey E."/>
            <person name="Louis A."/>
            <person name="Montfort J."/>
            <person name="Bouchez O."/>
            <person name="Roques C."/>
            <person name="Iampietro C."/>
            <person name="Lluch J."/>
            <person name="Castinel A."/>
            <person name="Donnadieu C."/>
            <person name="Desvignes T."/>
            <person name="Floi Bucao C."/>
            <person name="Jouanno E."/>
            <person name="Wen M."/>
            <person name="Mejri S."/>
            <person name="Dirks R."/>
            <person name="Jansen H."/>
            <person name="Henkel C."/>
            <person name="Chen W.J."/>
            <person name="Zahm M."/>
            <person name="Cabau C."/>
            <person name="Klopp C."/>
            <person name="Thompson A.W."/>
            <person name="Robinson-Rechavi M."/>
            <person name="Braasch I."/>
            <person name="Lecointre G."/>
            <person name="Bobe J."/>
            <person name="Postlethwait J.H."/>
            <person name="Berthelot C."/>
            <person name="Roest Crollius H."/>
            <person name="Guiguen Y."/>
        </authorList>
    </citation>
    <scope>NUCLEOTIDE SEQUENCE</scope>
    <source>
        <strain evidence="2">WJC10195</strain>
    </source>
</reference>
<sequence length="615" mass="69002">MIKHSLDVISKAVEHLNPGQSPVVTFDQPLYALAKQIQFKWPEKYGEDKLVVMFCCGWVKALVQADISSPGTANSFLKAAHVSRTRRAHQITAAALNVLQHQAYDNYCQTQTDEVPLEFEAWCSQRAVNILQFQYWSIVLELELLMLVFVWSLREASFSIYLDALTELAKWFHAMDHTHYARWIPVHLRNMAELPRTHPSIAQEFRAGNFTVEKTKRVFSSIAIYQAHEQMNACIKGDGGAVGLTDNPSALLRWMVAGPEVARSIQEFEASSKEPGRPDDTSHHDQTTSVQVSFIKDVRSLVTAIEHLGNPFEEDSMDLIALHSKEIAGPSAVEAVRKVKQTGKHQFEAFTRECLVERTKPVDDTIPRNKLMVFDGAAIIQMLKPTSVKTFNEYAHEIFIPYLTSKLESVSRLDLVWDRYLSESLKAATRAKRGKGVQRRVVGAAAIPRNWQNFLRVDSNKTELFTLLSDALLRWFVQEDKQLVVTDDVEVLSKPPLPDLSSIAPCTHEEADSRMLLHVAHAARNDHQKIMIQTVDTDVVVMAVAVAQGLQPEDELWVAFGTGKSFRYLAAHEIAAGLVPEKARALPVFHALTGCDTVSSFVGHGKKTAWAVFPE</sequence>
<feature type="compositionally biased region" description="Basic and acidic residues" evidence="1">
    <location>
        <begin position="270"/>
        <end position="286"/>
    </location>
</feature>
<evidence type="ECO:0000256" key="1">
    <source>
        <dbReference type="SAM" id="MobiDB-lite"/>
    </source>
</evidence>
<dbReference type="OrthoDB" id="5949854at2759"/>
<dbReference type="Proteomes" id="UP001152622">
    <property type="component" value="Chromosome 3"/>
</dbReference>
<evidence type="ECO:0000313" key="3">
    <source>
        <dbReference type="Proteomes" id="UP001152622"/>
    </source>
</evidence>
<dbReference type="EMBL" id="JAINUF010000003">
    <property type="protein sequence ID" value="KAJ8369422.1"/>
    <property type="molecule type" value="Genomic_DNA"/>
</dbReference>
<name>A0A9Q1J5R5_SYNKA</name>
<feature type="region of interest" description="Disordered" evidence="1">
    <location>
        <begin position="269"/>
        <end position="289"/>
    </location>
</feature>
<proteinExistence type="predicted"/>
<dbReference type="PANTHER" id="PTHR47018:SF1">
    <property type="entry name" value="TESMIN_TSO1-LIKE CXC DOMAIN-CONTAINING PROTEIN"/>
    <property type="match status" value="1"/>
</dbReference>
<comment type="caution">
    <text evidence="2">The sequence shown here is derived from an EMBL/GenBank/DDBJ whole genome shotgun (WGS) entry which is preliminary data.</text>
</comment>
<dbReference type="AlphaFoldDB" id="A0A9Q1J5R5"/>
<dbReference type="PANTHER" id="PTHR47018">
    <property type="entry name" value="CXC DOMAIN-CONTAINING PROTEIN-RELATED"/>
    <property type="match status" value="1"/>
</dbReference>
<organism evidence="2 3">
    <name type="scientific">Synaphobranchus kaupii</name>
    <name type="common">Kaup's arrowtooth eel</name>
    <dbReference type="NCBI Taxonomy" id="118154"/>
    <lineage>
        <taxon>Eukaryota</taxon>
        <taxon>Metazoa</taxon>
        <taxon>Chordata</taxon>
        <taxon>Craniata</taxon>
        <taxon>Vertebrata</taxon>
        <taxon>Euteleostomi</taxon>
        <taxon>Actinopterygii</taxon>
        <taxon>Neopterygii</taxon>
        <taxon>Teleostei</taxon>
        <taxon>Anguilliformes</taxon>
        <taxon>Synaphobranchidae</taxon>
        <taxon>Synaphobranchus</taxon>
    </lineage>
</organism>
<evidence type="ECO:0000313" key="2">
    <source>
        <dbReference type="EMBL" id="KAJ8369422.1"/>
    </source>
</evidence>
<keyword evidence="3" id="KW-1185">Reference proteome</keyword>
<protein>
    <submittedName>
        <fullName evidence="2">Uncharacterized protein</fullName>
    </submittedName>
</protein>
<accession>A0A9Q1J5R5</accession>
<gene>
    <name evidence="2" type="ORF">SKAU_G00094500</name>
</gene>